<evidence type="ECO:0000259" key="11">
    <source>
        <dbReference type="SMART" id="SM00756"/>
    </source>
</evidence>
<dbReference type="Pfam" id="PF07884">
    <property type="entry name" value="VKOR"/>
    <property type="match status" value="1"/>
</dbReference>
<protein>
    <submittedName>
        <fullName evidence="12">Putative membrane protein</fullName>
    </submittedName>
</protein>
<dbReference type="PANTHER" id="PTHR34573">
    <property type="entry name" value="VKC DOMAIN-CONTAINING PROTEIN"/>
    <property type="match status" value="1"/>
</dbReference>
<evidence type="ECO:0000256" key="5">
    <source>
        <dbReference type="ARBA" id="ARBA00022989"/>
    </source>
</evidence>
<feature type="transmembrane region" description="Helical" evidence="10">
    <location>
        <begin position="97"/>
        <end position="119"/>
    </location>
</feature>
<evidence type="ECO:0000256" key="4">
    <source>
        <dbReference type="ARBA" id="ARBA00022719"/>
    </source>
</evidence>
<keyword evidence="6" id="KW-0560">Oxidoreductase</keyword>
<dbReference type="GO" id="GO:0048038">
    <property type="term" value="F:quinone binding"/>
    <property type="evidence" value="ECO:0007669"/>
    <property type="project" value="UniProtKB-KW"/>
</dbReference>
<comment type="subcellular location">
    <subcellularLocation>
        <location evidence="1">Membrane</location>
        <topology evidence="1">Multi-pass membrane protein</topology>
    </subcellularLocation>
</comment>
<dbReference type="Proteomes" id="UP000010366">
    <property type="component" value="Chromosome"/>
</dbReference>
<evidence type="ECO:0000256" key="10">
    <source>
        <dbReference type="SAM" id="Phobius"/>
    </source>
</evidence>
<feature type="transmembrane region" description="Helical" evidence="10">
    <location>
        <begin position="125"/>
        <end position="148"/>
    </location>
</feature>
<dbReference type="SMART" id="SM00756">
    <property type="entry name" value="VKc"/>
    <property type="match status" value="1"/>
</dbReference>
<dbReference type="Gene3D" id="3.40.30.10">
    <property type="entry name" value="Glutaredoxin"/>
    <property type="match status" value="1"/>
</dbReference>
<dbReference type="InterPro" id="IPR044698">
    <property type="entry name" value="VKOR/LTO1"/>
</dbReference>
<name>K9UGI1_CHAP6</name>
<proteinExistence type="inferred from homology"/>
<feature type="transmembrane region" description="Helical" evidence="10">
    <location>
        <begin position="12"/>
        <end position="32"/>
    </location>
</feature>
<dbReference type="EMBL" id="CP003600">
    <property type="protein sequence ID" value="AFY93925.1"/>
    <property type="molecule type" value="Genomic_DNA"/>
</dbReference>
<evidence type="ECO:0000256" key="8">
    <source>
        <dbReference type="ARBA" id="ARBA00023157"/>
    </source>
</evidence>
<dbReference type="InterPro" id="IPR038354">
    <property type="entry name" value="VKOR_sf"/>
</dbReference>
<evidence type="ECO:0000256" key="6">
    <source>
        <dbReference type="ARBA" id="ARBA00023002"/>
    </source>
</evidence>
<accession>K9UGI1</accession>
<keyword evidence="8" id="KW-1015">Disulfide bond</keyword>
<feature type="transmembrane region" description="Helical" evidence="10">
    <location>
        <begin position="64"/>
        <end position="85"/>
    </location>
</feature>
<evidence type="ECO:0000256" key="2">
    <source>
        <dbReference type="ARBA" id="ARBA00006214"/>
    </source>
</evidence>
<dbReference type="STRING" id="1173020.Cha6605_2892"/>
<dbReference type="GO" id="GO:0016020">
    <property type="term" value="C:membrane"/>
    <property type="evidence" value="ECO:0007669"/>
    <property type="project" value="UniProtKB-SubCell"/>
</dbReference>
<evidence type="ECO:0000313" key="13">
    <source>
        <dbReference type="Proteomes" id="UP000010366"/>
    </source>
</evidence>
<dbReference type="Gene3D" id="1.20.1440.130">
    <property type="entry name" value="VKOR domain"/>
    <property type="match status" value="1"/>
</dbReference>
<dbReference type="InterPro" id="IPR012932">
    <property type="entry name" value="VKOR"/>
</dbReference>
<reference evidence="12 13" key="1">
    <citation type="submission" date="2012-05" db="EMBL/GenBank/DDBJ databases">
        <title>Finished chromosome of genome of Chamaesiphon sp. PCC 6605.</title>
        <authorList>
            <consortium name="US DOE Joint Genome Institute"/>
            <person name="Gugger M."/>
            <person name="Coursin T."/>
            <person name="Rippka R."/>
            <person name="Tandeau De Marsac N."/>
            <person name="Huntemann M."/>
            <person name="Wei C.-L."/>
            <person name="Han J."/>
            <person name="Detter J.C."/>
            <person name="Han C."/>
            <person name="Tapia R."/>
            <person name="Chen A."/>
            <person name="Kyrpides N."/>
            <person name="Mavromatis K."/>
            <person name="Markowitz V."/>
            <person name="Szeto E."/>
            <person name="Ivanova N."/>
            <person name="Pagani I."/>
            <person name="Pati A."/>
            <person name="Goodwin L."/>
            <person name="Nordberg H.P."/>
            <person name="Cantor M.N."/>
            <person name="Hua S.X."/>
            <person name="Woyke T."/>
            <person name="Kerfeld C.A."/>
        </authorList>
    </citation>
    <scope>NUCLEOTIDE SEQUENCE [LARGE SCALE GENOMIC DNA]</scope>
    <source>
        <strain evidence="13">ATCC 27169 / PCC 6605</strain>
    </source>
</reference>
<keyword evidence="9" id="KW-0676">Redox-active center</keyword>
<dbReference type="OrthoDB" id="185994at2"/>
<dbReference type="PATRIC" id="fig|1173020.3.peg.3298"/>
<feature type="domain" description="Vitamin K epoxide reductase" evidence="11">
    <location>
        <begin position="11"/>
        <end position="152"/>
    </location>
</feature>
<dbReference type="HOGENOM" id="CLU_047345_0_0_3"/>
<dbReference type="RefSeq" id="WP_015160069.1">
    <property type="nucleotide sequence ID" value="NC_019697.1"/>
</dbReference>
<dbReference type="InterPro" id="IPR036249">
    <property type="entry name" value="Thioredoxin-like_sf"/>
</dbReference>
<comment type="similarity">
    <text evidence="2">Belongs to the VKOR family.</text>
</comment>
<keyword evidence="13" id="KW-1185">Reference proteome</keyword>
<organism evidence="12 13">
    <name type="scientific">Chamaesiphon minutus (strain ATCC 27169 / PCC 6605)</name>
    <dbReference type="NCBI Taxonomy" id="1173020"/>
    <lineage>
        <taxon>Bacteria</taxon>
        <taxon>Bacillati</taxon>
        <taxon>Cyanobacteriota</taxon>
        <taxon>Cyanophyceae</taxon>
        <taxon>Gomontiellales</taxon>
        <taxon>Chamaesiphonaceae</taxon>
        <taxon>Chamaesiphon</taxon>
    </lineage>
</organism>
<dbReference type="PANTHER" id="PTHR34573:SF1">
    <property type="entry name" value="VITAMIN K EPOXIDE REDUCTASE DOMAIN-CONTAINING PROTEIN"/>
    <property type="match status" value="1"/>
</dbReference>
<feature type="transmembrane region" description="Helical" evidence="10">
    <location>
        <begin position="160"/>
        <end position="179"/>
    </location>
</feature>
<dbReference type="KEGG" id="cmp:Cha6605_2892"/>
<keyword evidence="5 10" id="KW-1133">Transmembrane helix</keyword>
<keyword evidence="4" id="KW-0874">Quinone</keyword>
<evidence type="ECO:0000256" key="9">
    <source>
        <dbReference type="ARBA" id="ARBA00023284"/>
    </source>
</evidence>
<dbReference type="eggNOG" id="COG4243">
    <property type="taxonomic scope" value="Bacteria"/>
</dbReference>
<dbReference type="GO" id="GO:0016491">
    <property type="term" value="F:oxidoreductase activity"/>
    <property type="evidence" value="ECO:0007669"/>
    <property type="project" value="UniProtKB-KW"/>
</dbReference>
<gene>
    <name evidence="12" type="ORF">Cha6605_2892</name>
</gene>
<sequence length="315" mass="34040">MMKRRQVPWIYQYSRLLIGSIAILGICVTAYLTWVKLINNGACGTEGCQIVLASPFANVGNFPLTGLGLVSYVIVAVMAFAPTLIDPKSNKAAHNQLNNLTWLGLFLAGVGMAVFSGYLMYLLAFVIKAACPFCIASAIFTLAILGLTIIGRDWDDIGQLIFSGTAAGLGAIIVSLILYNTAVGGEINSLSPITAPEPGIGWEIKSTSGTAEIELAKYLASKDVKMYSAYWCPHCYEQKQLFGKQAWEQVPNVECAADAKKNPQPQVCTQAGIKGFPTWSINGKLDTGVKKLAKLAELTGYKGDTAFKYDRLFTR</sequence>
<evidence type="ECO:0000256" key="1">
    <source>
        <dbReference type="ARBA" id="ARBA00004141"/>
    </source>
</evidence>
<evidence type="ECO:0000256" key="7">
    <source>
        <dbReference type="ARBA" id="ARBA00023136"/>
    </source>
</evidence>
<evidence type="ECO:0000256" key="3">
    <source>
        <dbReference type="ARBA" id="ARBA00022692"/>
    </source>
</evidence>
<dbReference type="SUPFAM" id="SSF52833">
    <property type="entry name" value="Thioredoxin-like"/>
    <property type="match status" value="1"/>
</dbReference>
<keyword evidence="7 10" id="KW-0472">Membrane</keyword>
<dbReference type="CDD" id="cd12916">
    <property type="entry name" value="VKOR_1"/>
    <property type="match status" value="1"/>
</dbReference>
<dbReference type="AlphaFoldDB" id="K9UGI1"/>
<keyword evidence="3 10" id="KW-0812">Transmembrane</keyword>
<evidence type="ECO:0000313" key="12">
    <source>
        <dbReference type="EMBL" id="AFY93925.1"/>
    </source>
</evidence>
<dbReference type="eggNOG" id="COG0526">
    <property type="taxonomic scope" value="Bacteria"/>
</dbReference>